<dbReference type="OrthoDB" id="2988956at2"/>
<sequence length="126" mass="15045">MRYIGEQEFKTATRFLFLTMTIQVIQSDIKRLEKLSPFKINEPYLALLHRLEIKATAERRLLKQEMYKENIQVILSDKDGTFTEYTFICKGKEEKRRYFNPAIRSKVRNMIEELISGEENKTETCQ</sequence>
<dbReference type="EMBL" id="QGTD01000008">
    <property type="protein sequence ID" value="PWU68779.1"/>
    <property type="molecule type" value="Genomic_DNA"/>
</dbReference>
<name>A0A317L4P9_9BACI</name>
<organism evidence="1 2">
    <name type="scientific">Gracilibacillus dipsosauri</name>
    <dbReference type="NCBI Taxonomy" id="178340"/>
    <lineage>
        <taxon>Bacteria</taxon>
        <taxon>Bacillati</taxon>
        <taxon>Bacillota</taxon>
        <taxon>Bacilli</taxon>
        <taxon>Bacillales</taxon>
        <taxon>Bacillaceae</taxon>
        <taxon>Gracilibacillus</taxon>
    </lineage>
</organism>
<comment type="caution">
    <text evidence="1">The sequence shown here is derived from an EMBL/GenBank/DDBJ whole genome shotgun (WGS) entry which is preliminary data.</text>
</comment>
<dbReference type="InterPro" id="IPR058600">
    <property type="entry name" value="YhjD-like"/>
</dbReference>
<gene>
    <name evidence="1" type="ORF">DLJ74_10175</name>
</gene>
<dbReference type="Pfam" id="PF26325">
    <property type="entry name" value="YhjD"/>
    <property type="match status" value="1"/>
</dbReference>
<protein>
    <submittedName>
        <fullName evidence="1">Uncharacterized protein</fullName>
    </submittedName>
</protein>
<dbReference type="RefSeq" id="WP_054789303.1">
    <property type="nucleotide sequence ID" value="NZ_JAJUIE010000001.1"/>
</dbReference>
<keyword evidence="2" id="KW-1185">Reference proteome</keyword>
<accession>A0A317L4P9</accession>
<dbReference type="Proteomes" id="UP000245624">
    <property type="component" value="Unassembled WGS sequence"/>
</dbReference>
<dbReference type="AlphaFoldDB" id="A0A317L4P9"/>
<evidence type="ECO:0000313" key="1">
    <source>
        <dbReference type="EMBL" id="PWU68779.1"/>
    </source>
</evidence>
<evidence type="ECO:0000313" key="2">
    <source>
        <dbReference type="Proteomes" id="UP000245624"/>
    </source>
</evidence>
<proteinExistence type="predicted"/>
<reference evidence="1 2" key="1">
    <citation type="submission" date="2018-05" db="EMBL/GenBank/DDBJ databases">
        <title>Genomic analysis of Gracilibacillus dipsosauri DD1 reveals novel features of a salt-tolerant amylase.</title>
        <authorList>
            <person name="Deutch C.E."/>
            <person name="Yang S."/>
        </authorList>
    </citation>
    <scope>NUCLEOTIDE SEQUENCE [LARGE SCALE GENOMIC DNA]</scope>
    <source>
        <strain evidence="1 2">DD1</strain>
    </source>
</reference>